<dbReference type="RefSeq" id="WP_103311731.1">
    <property type="nucleotide sequence ID" value="NZ_PPPD01000001.1"/>
</dbReference>
<comment type="caution">
    <text evidence="1">The sequence shown here is derived from an EMBL/GenBank/DDBJ whole genome shotgun (WGS) entry which is preliminary data.</text>
</comment>
<dbReference type="EMBL" id="PPPD01000001">
    <property type="protein sequence ID" value="PNY81288.1"/>
    <property type="molecule type" value="Genomic_DNA"/>
</dbReference>
<organism evidence="1 2">
    <name type="scientific">Deinococcus koreensis</name>
    <dbReference type="NCBI Taxonomy" id="2054903"/>
    <lineage>
        <taxon>Bacteria</taxon>
        <taxon>Thermotogati</taxon>
        <taxon>Deinococcota</taxon>
        <taxon>Deinococci</taxon>
        <taxon>Deinococcales</taxon>
        <taxon>Deinococcaceae</taxon>
        <taxon>Deinococcus</taxon>
    </lineage>
</organism>
<name>A0A2K3UXN0_9DEIO</name>
<dbReference type="Proteomes" id="UP000236379">
    <property type="component" value="Unassembled WGS sequence"/>
</dbReference>
<proteinExistence type="predicted"/>
<evidence type="ECO:0000313" key="2">
    <source>
        <dbReference type="Proteomes" id="UP000236379"/>
    </source>
</evidence>
<evidence type="ECO:0000313" key="1">
    <source>
        <dbReference type="EMBL" id="PNY81288.1"/>
    </source>
</evidence>
<dbReference type="PROSITE" id="PS51257">
    <property type="entry name" value="PROKAR_LIPOPROTEIN"/>
    <property type="match status" value="1"/>
</dbReference>
<protein>
    <submittedName>
        <fullName evidence="1">Uncharacterized protein</fullName>
    </submittedName>
</protein>
<reference evidence="1 2" key="1">
    <citation type="submission" date="2018-01" db="EMBL/GenBank/DDBJ databases">
        <title>Deinococcus koreensis sp. nov., a radiation-resistant bacterium isolated from river water.</title>
        <authorList>
            <person name="Choi A."/>
        </authorList>
    </citation>
    <scope>NUCLEOTIDE SEQUENCE [LARGE SCALE GENOMIC DNA]</scope>
    <source>
        <strain evidence="1 2">SJW1-2</strain>
    </source>
</reference>
<gene>
    <name evidence="1" type="ORF">CVO96_07710</name>
</gene>
<accession>A0A2K3UXN0</accession>
<dbReference type="AlphaFoldDB" id="A0A2K3UXN0"/>
<sequence length="162" mass="16580">MRQPVLTLLAGLLAACAYTPPQEPFRVGDVFRVEGPAVTGPRVSQRFTLSGGGRLRGDRWEYDADGPSARSALLLARVDGGLVGMVDMSQAYGPGSDGTVTACFVAPAAGWKSAEGLLVRDSAAVMLELAGGLSGSGAATTLPALRALVGEARSGTCTLTRD</sequence>
<keyword evidence="2" id="KW-1185">Reference proteome</keyword>